<accession>A0A0E3EM23</accession>
<evidence type="ECO:0000256" key="1">
    <source>
        <dbReference type="SAM" id="Coils"/>
    </source>
</evidence>
<evidence type="ECO:0000313" key="3">
    <source>
        <dbReference type="EMBL" id="AIX15058.1"/>
    </source>
</evidence>
<organism evidence="3 4">
    <name type="scientific">Synechococcus phage ACG-2014a</name>
    <dbReference type="NCBI Taxonomy" id="1493507"/>
    <lineage>
        <taxon>Viruses</taxon>
        <taxon>Duplodnaviria</taxon>
        <taxon>Heunggongvirae</taxon>
        <taxon>Uroviricota</taxon>
        <taxon>Caudoviricetes</taxon>
        <taxon>Pantevenvirales</taxon>
        <taxon>Kyanoviridae</taxon>
        <taxon>Acionnavirus</taxon>
        <taxon>Acionnavirus monteraybay</taxon>
    </lineage>
</organism>
<dbReference type="Proteomes" id="UP000185400">
    <property type="component" value="Segment"/>
</dbReference>
<feature type="compositionally biased region" description="Basic and acidic residues" evidence="2">
    <location>
        <begin position="237"/>
        <end position="263"/>
    </location>
</feature>
<protein>
    <submittedName>
        <fullName evidence="3">Uncharacterized protein</fullName>
    </submittedName>
</protein>
<dbReference type="EMBL" id="KJ019030">
    <property type="protein sequence ID" value="AIX15058.1"/>
    <property type="molecule type" value="Genomic_DNA"/>
</dbReference>
<sequence>MAKLQAYKFVNPGGTTRSPVSLAVNKNVLGINRLGSTVSSLGSVISDIEKINIASIKNDKKQELLERRRKQRERDESAEEAQELTKLEKGKSKIKPNTKQKKAAGGSLGFISKFLNPIGQFLLSIGGLVAVNTLLDWVSDKENFDKVKEFLRKTQFVFDKLFGFFKAVGDATFNTFKTLFGSDSSFGDRLKALGTILLGIIALKGVMNPFGLMTDILGLLDLFTGDGGGRNPNPDPNADKSKSKNKPDNKTKPKSGTDPERTRNISRPSASSTPVKPQTKFTGIEDTDLRSPQRRLADKISKKHGAGARSAFDQRYNDLISSGSSPAQATRRANADVLKRIDKKQITSRPALGNLSARSNRMTATILGATSDDAAKLGTSKIFKKGVDKATQRFLLKIIGMGGVKALKKILNRIPIIGPLITFALNWASGESIAASAAMAVGAGLGELLGGWLGGAAGLALSGFSGGLLAPVAVPIGGFIGAMLGGIAGEALGGWLFKTITGEGGGSGGMGAVGSTIAEGLKQLLTKEFWDKIGTGIAGVWSNIVAAAGKLWNMLSGMAEFLNIPSFFDTLWKKMGKMAGTLYDVFSILMNPLRILELRKVPGMLLSFAKDFGEFFIMPGPIGFIWKHGVEPFFSKLGDLWNNRDKLWDFMMKPGTFQDTFNTGKYDPKKTSPTEIKKAEETQKGMAHMRGGPVLNFAFGGPIQQLASGGPIQQLASGGVVNDIGQSFVQPESPSIGADTGDISFKFMNVSPNLNETIVKSVRNVITVNPISNVTNVNNTFRTTKNNRATPPKMVSPVNSSRNMLSATDGFSAQYAMDQGAEFIPIPIVIERVVPIPQAVPINTGKETVQITQSSLSQRMK</sequence>
<feature type="coiled-coil region" evidence="1">
    <location>
        <begin position="53"/>
        <end position="87"/>
    </location>
</feature>
<proteinExistence type="predicted"/>
<gene>
    <name evidence="3" type="ORF">Syn7803C47_9</name>
</gene>
<feature type="compositionally biased region" description="Polar residues" evidence="2">
    <location>
        <begin position="265"/>
        <end position="281"/>
    </location>
</feature>
<keyword evidence="1" id="KW-0175">Coiled coil</keyword>
<name>A0A0E3EM23_9CAUD</name>
<feature type="region of interest" description="Disordered" evidence="2">
    <location>
        <begin position="228"/>
        <end position="293"/>
    </location>
</feature>
<evidence type="ECO:0000313" key="4">
    <source>
        <dbReference type="Proteomes" id="UP000185400"/>
    </source>
</evidence>
<evidence type="ECO:0000256" key="2">
    <source>
        <dbReference type="SAM" id="MobiDB-lite"/>
    </source>
</evidence>
<reference evidence="3 4" key="1">
    <citation type="submission" date="2013-12" db="EMBL/GenBank/DDBJ databases">
        <title>Ecological redundancy of diverse viral populations within a natural community.</title>
        <authorList>
            <person name="Gregory A.C."/>
            <person name="LaButti K."/>
            <person name="Copeland A."/>
            <person name="Woyke T."/>
            <person name="Sullivan M.B."/>
        </authorList>
    </citation>
    <scope>NUCLEOTIDE SEQUENCE [LARGE SCALE GENOMIC DNA]</scope>
    <source>
        <strain evidence="3">Syn7803C47</strain>
    </source>
</reference>